<dbReference type="InterPro" id="IPR006976">
    <property type="entry name" value="VanZ-like"/>
</dbReference>
<organism evidence="4 5">
    <name type="scientific">Chryseobacterium piscicola</name>
    <dbReference type="NCBI Taxonomy" id="551459"/>
    <lineage>
        <taxon>Bacteria</taxon>
        <taxon>Pseudomonadati</taxon>
        <taxon>Bacteroidota</taxon>
        <taxon>Flavobacteriia</taxon>
        <taxon>Flavobacteriales</taxon>
        <taxon>Weeksellaceae</taxon>
        <taxon>Chryseobacterium group</taxon>
        <taxon>Chryseobacterium</taxon>
    </lineage>
</organism>
<evidence type="ECO:0000313" key="5">
    <source>
        <dbReference type="Proteomes" id="UP000186246"/>
    </source>
</evidence>
<dbReference type="InterPro" id="IPR053150">
    <property type="entry name" value="Teicoplanin_resist-assoc"/>
</dbReference>
<keyword evidence="1" id="KW-0812">Transmembrane</keyword>
<keyword evidence="6" id="KW-1185">Reference proteome</keyword>
<feature type="domain" description="VanZ-like" evidence="2">
    <location>
        <begin position="13"/>
        <end position="130"/>
    </location>
</feature>
<dbReference type="RefSeq" id="WP_076451542.1">
    <property type="nucleotide sequence ID" value="NZ_FTOJ01000004.1"/>
</dbReference>
<dbReference type="STRING" id="551459.SAMN05421796_104136"/>
<dbReference type="PANTHER" id="PTHR36834">
    <property type="entry name" value="MEMBRANE PROTEIN-RELATED"/>
    <property type="match status" value="1"/>
</dbReference>
<sequence length="140" mass="16798">MLKKFYQITIFPYTLFLLYLMFLGMGRFQFDVNVIRIEPIFSTLKFIENTIRWWDIVRIVLGNVLMFIPFGFLGWVFPKLRELKRLMYTFVSSIVIVEGMQYFTRLGIFEIDDILLNSFGVFVGFQICNFIENKFNRLVL</sequence>
<accession>A0A1N7MBL6</accession>
<keyword evidence="1" id="KW-1133">Transmembrane helix</keyword>
<dbReference type="PANTHER" id="PTHR36834:SF1">
    <property type="entry name" value="INTEGRAL MEMBRANE PROTEIN"/>
    <property type="match status" value="1"/>
</dbReference>
<evidence type="ECO:0000313" key="6">
    <source>
        <dbReference type="Proteomes" id="UP000238314"/>
    </source>
</evidence>
<evidence type="ECO:0000256" key="1">
    <source>
        <dbReference type="SAM" id="Phobius"/>
    </source>
</evidence>
<gene>
    <name evidence="3" type="ORF">B0A70_00675</name>
    <name evidence="4" type="ORF">SAMN05421796_104136</name>
</gene>
<reference evidence="4" key="2">
    <citation type="submission" date="2017-01" db="EMBL/GenBank/DDBJ databases">
        <authorList>
            <person name="Mah S.A."/>
            <person name="Swanson W.J."/>
            <person name="Moy G.W."/>
            <person name="Vacquier V.D."/>
        </authorList>
    </citation>
    <scope>NUCLEOTIDE SEQUENCE [LARGE SCALE GENOMIC DNA]</scope>
    <source>
        <strain evidence="4">DSM 21068</strain>
    </source>
</reference>
<reference evidence="5" key="3">
    <citation type="submission" date="2017-01" db="EMBL/GenBank/DDBJ databases">
        <authorList>
            <person name="Varghese N."/>
            <person name="Submissions S."/>
        </authorList>
    </citation>
    <scope>NUCLEOTIDE SEQUENCE [LARGE SCALE GENOMIC DNA]</scope>
    <source>
        <strain evidence="5">DSM 21068</strain>
    </source>
</reference>
<evidence type="ECO:0000313" key="4">
    <source>
        <dbReference type="EMBL" id="SIS83369.1"/>
    </source>
</evidence>
<proteinExistence type="predicted"/>
<keyword evidence="1" id="KW-0472">Membrane</keyword>
<dbReference type="AlphaFoldDB" id="A0A1N7MBL6"/>
<dbReference type="Proteomes" id="UP000186246">
    <property type="component" value="Unassembled WGS sequence"/>
</dbReference>
<name>A0A1N7MBL6_9FLAO</name>
<dbReference type="EMBL" id="FTOJ01000004">
    <property type="protein sequence ID" value="SIS83369.1"/>
    <property type="molecule type" value="Genomic_DNA"/>
</dbReference>
<dbReference type="Pfam" id="PF04892">
    <property type="entry name" value="VanZ"/>
    <property type="match status" value="1"/>
</dbReference>
<dbReference type="EMBL" id="MUGO01000001">
    <property type="protein sequence ID" value="PQA98130.1"/>
    <property type="molecule type" value="Genomic_DNA"/>
</dbReference>
<feature type="transmembrane region" description="Helical" evidence="1">
    <location>
        <begin position="5"/>
        <end position="25"/>
    </location>
</feature>
<protein>
    <submittedName>
        <fullName evidence="3">Teicoplanin resistance protein VanZ</fullName>
    </submittedName>
    <submittedName>
        <fullName evidence="4">VanZ like family protein</fullName>
    </submittedName>
</protein>
<reference evidence="3 6" key="1">
    <citation type="submission" date="2016-11" db="EMBL/GenBank/DDBJ databases">
        <title>Whole genomes of Flavobacteriaceae.</title>
        <authorList>
            <person name="Stine C."/>
            <person name="Li C."/>
            <person name="Tadesse D."/>
        </authorList>
    </citation>
    <scope>NUCLEOTIDE SEQUENCE [LARGE SCALE GENOMIC DNA]</scope>
    <source>
        <strain evidence="3 6">DSM 21068</strain>
    </source>
</reference>
<dbReference type="OrthoDB" id="9805025at2"/>
<feature type="transmembrane region" description="Helical" evidence="1">
    <location>
        <begin position="56"/>
        <end position="77"/>
    </location>
</feature>
<dbReference type="Proteomes" id="UP000238314">
    <property type="component" value="Unassembled WGS sequence"/>
</dbReference>
<evidence type="ECO:0000313" key="3">
    <source>
        <dbReference type="EMBL" id="PQA98130.1"/>
    </source>
</evidence>
<evidence type="ECO:0000259" key="2">
    <source>
        <dbReference type="Pfam" id="PF04892"/>
    </source>
</evidence>